<evidence type="ECO:0000313" key="1">
    <source>
        <dbReference type="EMBL" id="PHJ23961.1"/>
    </source>
</evidence>
<proteinExistence type="predicted"/>
<evidence type="ECO:0000313" key="2">
    <source>
        <dbReference type="Proteomes" id="UP000221165"/>
    </source>
</evidence>
<name>A0A2C6KIV0_9APIC</name>
<dbReference type="Proteomes" id="UP000221165">
    <property type="component" value="Unassembled WGS sequence"/>
</dbReference>
<dbReference type="RefSeq" id="XP_067925635.1">
    <property type="nucleotide sequence ID" value="XM_068062389.1"/>
</dbReference>
<gene>
    <name evidence="1" type="ORF">CSUI_002187</name>
</gene>
<accession>A0A2C6KIV0</accession>
<dbReference type="VEuPathDB" id="ToxoDB:CSUI_002187"/>
<protein>
    <submittedName>
        <fullName evidence="1">Ff domain protein</fullName>
    </submittedName>
</protein>
<comment type="caution">
    <text evidence="1">The sequence shown here is derived from an EMBL/GenBank/DDBJ whole genome shotgun (WGS) entry which is preliminary data.</text>
</comment>
<dbReference type="EMBL" id="MIGC01000917">
    <property type="protein sequence ID" value="PHJ23961.1"/>
    <property type="molecule type" value="Genomic_DNA"/>
</dbReference>
<organism evidence="1 2">
    <name type="scientific">Cystoisospora suis</name>
    <dbReference type="NCBI Taxonomy" id="483139"/>
    <lineage>
        <taxon>Eukaryota</taxon>
        <taxon>Sar</taxon>
        <taxon>Alveolata</taxon>
        <taxon>Apicomplexa</taxon>
        <taxon>Conoidasida</taxon>
        <taxon>Coccidia</taxon>
        <taxon>Eucoccidiorida</taxon>
        <taxon>Eimeriorina</taxon>
        <taxon>Sarcocystidae</taxon>
        <taxon>Cystoisospora</taxon>
    </lineage>
</organism>
<dbReference type="AlphaFoldDB" id="A0A2C6KIV0"/>
<reference evidence="1 2" key="1">
    <citation type="journal article" date="2017" name="Int. J. Parasitol.">
        <title>The genome of the protozoan parasite Cystoisospora suis and a reverse vaccinology approach to identify vaccine candidates.</title>
        <authorList>
            <person name="Palmieri N."/>
            <person name="Shrestha A."/>
            <person name="Ruttkowski B."/>
            <person name="Beck T."/>
            <person name="Vogl C."/>
            <person name="Tomley F."/>
            <person name="Blake D.P."/>
            <person name="Joachim A."/>
        </authorList>
    </citation>
    <scope>NUCLEOTIDE SEQUENCE [LARGE SCALE GENOMIC DNA]</scope>
    <source>
        <strain evidence="1 2">Wien I</strain>
    </source>
</reference>
<dbReference type="GeneID" id="94425600"/>
<keyword evidence="2" id="KW-1185">Reference proteome</keyword>
<sequence>MPVELLKGDGRFNTGALTDAEKSKLFVSFVEEFTSSRMRLFLAKLNTLPCEKLSSTFDEVLEELQTNKRLFDGLPQADLLSSYEQWKRSKSKELKEAFVLFLRQNPDVSRGTDEDGEKFASLLEKLQKDVRYQRLDYIPDERLELVKQRIREVNMECARKPPIAAAKQQNS</sequence>
<dbReference type="OrthoDB" id="331841at2759"/>